<protein>
    <recommendedName>
        <fullName evidence="1">Integrase catalytic domain-containing protein</fullName>
    </recommendedName>
</protein>
<feature type="domain" description="Integrase catalytic" evidence="1">
    <location>
        <begin position="341"/>
        <end position="528"/>
    </location>
</feature>
<dbReference type="EnsemblMetazoa" id="XM_038220069.1">
    <property type="protein sequence ID" value="XP_038075997.1"/>
    <property type="gene ID" value="LOC119743958"/>
</dbReference>
<dbReference type="InterPro" id="IPR012337">
    <property type="entry name" value="RNaseH-like_sf"/>
</dbReference>
<sequence>MVQEELRLPITDIVFWIDSTSVLQYIRNESRRFRTFVANRVARIQDATDESQWRYVNSESNPADEGSRGLSAERMIKDGRWLKGPQFLMMNEDHWPIPPVVVQGTVPNPDILPLNDALERDPELKRVVTQTALVQEKLKVDDFLTKYSSWNRLKRGVAWLLRFVQYLHIRCKGIADDSSLKQGGLSVEECQSAERGIIRYIQSQAFPKEIDALHSTKQETATCGKKSRGQRLSLHKLNPVLMDGILRVGGRLRNAPIDQDMKHPIILPSNHKVTELIIIHHHLLVGHSGVGMTWSSLREKFWVVRGGATVRRVIGNCFECKKRNAPLRQQFMGDLPAARVTPDNPPFTSVGVDYFGPVYVKQGRIHINRYGCIFTCLSMRAVHLEVAYSLDTNAFINALRRFIARRGKPQIIMSDNGTNFVGGERELRESLDDLNQRRVGDFLLQQGIRWQFNPPTASHMGGVWERMIRSVRKILRCLLKEQVVSDEVLLTLMAEVEAILNARPLTPLSFDPGDDEPLTPNHLLLLRANPSLPPGLFQKEDVYSRRRWRQAQFLADQFWNRWLREYLPVLQLRQKWTQRVQNLQVGDLVLVADDRVSRGHWPLGRVSQTYPDHEGNVRQVEVKTRTGYFRRPITKLCLVESAENKVVIVIQTLRGRYIKNEECRDTIQDIKFLLVCLCAARPVCLSH</sequence>
<evidence type="ECO:0000259" key="1">
    <source>
        <dbReference type="PROSITE" id="PS50994"/>
    </source>
</evidence>
<dbReference type="InterPro" id="IPR036397">
    <property type="entry name" value="RNaseH_sf"/>
</dbReference>
<dbReference type="RefSeq" id="XP_038075997.1">
    <property type="nucleotide sequence ID" value="XM_038220069.1"/>
</dbReference>
<name>A0A914BKK3_PATMI</name>
<dbReference type="OMA" id="WAHIANV"/>
<accession>A0A914BKK3</accession>
<reference evidence="2" key="1">
    <citation type="submission" date="2022-11" db="UniProtKB">
        <authorList>
            <consortium name="EnsemblMetazoa"/>
        </authorList>
    </citation>
    <scope>IDENTIFICATION</scope>
</reference>
<dbReference type="Pfam" id="PF17921">
    <property type="entry name" value="Integrase_H2C2"/>
    <property type="match status" value="1"/>
</dbReference>
<dbReference type="PANTHER" id="PTHR47331">
    <property type="entry name" value="PHD-TYPE DOMAIN-CONTAINING PROTEIN"/>
    <property type="match status" value="1"/>
</dbReference>
<dbReference type="Proteomes" id="UP000887568">
    <property type="component" value="Unplaced"/>
</dbReference>
<dbReference type="PROSITE" id="PS50994">
    <property type="entry name" value="INTEGRASE"/>
    <property type="match status" value="1"/>
</dbReference>
<evidence type="ECO:0000313" key="3">
    <source>
        <dbReference type="Proteomes" id="UP000887568"/>
    </source>
</evidence>
<dbReference type="InterPro" id="IPR001584">
    <property type="entry name" value="Integrase_cat-core"/>
</dbReference>
<dbReference type="SUPFAM" id="SSF53098">
    <property type="entry name" value="Ribonuclease H-like"/>
    <property type="match status" value="1"/>
</dbReference>
<dbReference type="PANTHER" id="PTHR47331:SF1">
    <property type="entry name" value="GAG-LIKE PROTEIN"/>
    <property type="match status" value="1"/>
</dbReference>
<evidence type="ECO:0000313" key="2">
    <source>
        <dbReference type="EnsemblMetazoa" id="XP_038075997.1"/>
    </source>
</evidence>
<dbReference type="InterPro" id="IPR041588">
    <property type="entry name" value="Integrase_H2C2"/>
</dbReference>
<dbReference type="GO" id="GO:0003676">
    <property type="term" value="F:nucleic acid binding"/>
    <property type="evidence" value="ECO:0007669"/>
    <property type="project" value="InterPro"/>
</dbReference>
<dbReference type="Gene3D" id="3.30.420.10">
    <property type="entry name" value="Ribonuclease H-like superfamily/Ribonuclease H"/>
    <property type="match status" value="1"/>
</dbReference>
<dbReference type="AlphaFoldDB" id="A0A914BKK3"/>
<dbReference type="InterPro" id="IPR040676">
    <property type="entry name" value="DUF5641"/>
</dbReference>
<dbReference type="GeneID" id="119743958"/>
<keyword evidence="3" id="KW-1185">Reference proteome</keyword>
<dbReference type="Pfam" id="PF18701">
    <property type="entry name" value="DUF5641"/>
    <property type="match status" value="1"/>
</dbReference>
<dbReference type="GO" id="GO:0015074">
    <property type="term" value="P:DNA integration"/>
    <property type="evidence" value="ECO:0007669"/>
    <property type="project" value="InterPro"/>
</dbReference>
<organism evidence="2 3">
    <name type="scientific">Patiria miniata</name>
    <name type="common">Bat star</name>
    <name type="synonym">Asterina miniata</name>
    <dbReference type="NCBI Taxonomy" id="46514"/>
    <lineage>
        <taxon>Eukaryota</taxon>
        <taxon>Metazoa</taxon>
        <taxon>Echinodermata</taxon>
        <taxon>Eleutherozoa</taxon>
        <taxon>Asterozoa</taxon>
        <taxon>Asteroidea</taxon>
        <taxon>Valvatacea</taxon>
        <taxon>Valvatida</taxon>
        <taxon>Asterinidae</taxon>
        <taxon>Patiria</taxon>
    </lineage>
</organism>
<dbReference type="OrthoDB" id="10061848at2759"/>
<proteinExistence type="predicted"/>